<keyword evidence="6 8" id="KW-0472">Membrane</keyword>
<dbReference type="OrthoDB" id="5970941at2759"/>
<keyword evidence="4" id="KW-0964">Secreted</keyword>
<keyword evidence="5" id="KW-0732">Signal</keyword>
<evidence type="ECO:0000256" key="1">
    <source>
        <dbReference type="ARBA" id="ARBA00004196"/>
    </source>
</evidence>
<evidence type="ECO:0000256" key="6">
    <source>
        <dbReference type="ARBA" id="ARBA00023136"/>
    </source>
</evidence>
<proteinExistence type="predicted"/>
<protein>
    <recommendedName>
        <fullName evidence="11">Adhesin-like protein</fullName>
    </recommendedName>
</protein>
<dbReference type="Proteomes" id="UP001163046">
    <property type="component" value="Unassembled WGS sequence"/>
</dbReference>
<sequence>MSNGHVSKEITNLYISRAGDDRWSCDQAKPCKTISRAVTLATRGDRIHLDGTNTERDPYNCTSANTSQHPGIYINKSLSLIGFGPMPPQIRCSEGTNLTFDGSDNAQQMEVTLSGLLLKESFVYFQDSSAKIDGCKFEDEGRCMSFRESPDNNQSVSCNITLDNVRFAHNTFSSRGLVFLKLENGNQNIHLQNVTFINNSPLSGRDVLTGYDQSECIFRSNIVNVSVNASNFTSQNARSFNVIASNISLQIYNSTFCDHKVDGNGGVISVSGADLCKLNVFNSSFVNTSASQGGVFDIECAKATLSFQDNIFTNNTAVNGSGGSLYVDTPGSSLNNSEFGTNDEVQLDFNSQSEQRLQMNVTKCTFTNAYSSMGGGAVYITALKASVLLRRTTFTNCISLGIGGGVSIHTGSMSPKRNAGYDLLLIVESSRFVYCFVYAGFSGGALSVSYKSQIEISINNSHFISNYADDAGGALWLFPSNIAGESWRSKPSQIQIKHSIFSSNSATQGGAIYLIVNNQSILVLEHVTMESNRAQGNGGAAAISPIFSLKIRQSCLLKNSADERGGAFLISDVNVLEVEDSLFDGNYAWNVIASGPIEYGNVSLVIRRSRFVENLSFQNNGNGGAISLSLPQDIETNPGCINQRLVSDSKINDGKEFPSWLYKSQLSFEDTTFERNAGGIGGAIYLSNGKATFRHCYFVDNFASSQGGHIYAVEGSASIVIQDSLFQQTRNKLQLPRMNFSKYSFINAKSSGALKIYNTTMTDRAYSNTNPLMQVANGRMIDLGSDNLTELHCPVGSQMEIIRFTNEVTIQVNNAPCKIEVSTIEFSCLACGGNSYSLQRGLALGSQLVQGVQCLSCPFGANCTQNILAKLNFWGFEDEVNPPTLKFTMCPMGYCRPPEIANFPEYNGCQGNRSGKLCGHCKEGYTETLYFTHCRPSHQCNDNWFWPLAVLYISLMALYFTFKPPIVSWIKRQILWFKKHEPANQDDNFDKGYLKILFYFYQAANLLLVSNSSQSFIKTYLIEPLVGLFNFKLSSGELICPFPGLTVVTKQLFSTSHVFGTMLMIFAFYSFLWGVQKFRGQGAPSVGPYVGGILQTTLLGYTTLATVSFGLLVLLRCVPVGTEMRLFYDGDVVCFQWWQYILIAFVSTFVIPFVFVLLWGCYKLYGGTLSVGKFLLACAFPLPSLIYWSFVALVGKMTNPRPVMTNGSSSRQISRNSVDSVLYSSFKRPEDGRKLSLSWESVMIGRRLILVVMKSFVSDPMPRLLIMSLFCFLFLLHHIVTQPFRDALANTIETISLLSIVLLAIVNVFFASFLSLAVPFNDHFSSWQNVCQWVEVVILCFVPAVFGSLW</sequence>
<keyword evidence="7" id="KW-0998">Cell outer membrane</keyword>
<feature type="transmembrane region" description="Helical" evidence="8">
    <location>
        <begin position="944"/>
        <end position="962"/>
    </location>
</feature>
<comment type="caution">
    <text evidence="9">The sequence shown here is derived from an EMBL/GenBank/DDBJ whole genome shotgun (WGS) entry which is preliminary data.</text>
</comment>
<dbReference type="PANTHER" id="PTHR11319">
    <property type="entry name" value="G PROTEIN-COUPLED RECEPTOR-RELATED"/>
    <property type="match status" value="1"/>
</dbReference>
<evidence type="ECO:0000256" key="3">
    <source>
        <dbReference type="ARBA" id="ARBA00004613"/>
    </source>
</evidence>
<feature type="transmembrane region" description="Helical" evidence="8">
    <location>
        <begin position="1330"/>
        <end position="1349"/>
    </location>
</feature>
<name>A0A9X0CWS6_9CNID</name>
<evidence type="ECO:0000256" key="8">
    <source>
        <dbReference type="SAM" id="Phobius"/>
    </source>
</evidence>
<feature type="transmembrane region" description="Helical" evidence="8">
    <location>
        <begin position="1098"/>
        <end position="1119"/>
    </location>
</feature>
<reference evidence="9" key="1">
    <citation type="submission" date="2023-01" db="EMBL/GenBank/DDBJ databases">
        <title>Genome assembly of the deep-sea coral Lophelia pertusa.</title>
        <authorList>
            <person name="Herrera S."/>
            <person name="Cordes E."/>
        </authorList>
    </citation>
    <scope>NUCLEOTIDE SEQUENCE</scope>
    <source>
        <strain evidence="9">USNM1676648</strain>
        <tissue evidence="9">Polyp</tissue>
    </source>
</reference>
<keyword evidence="10" id="KW-1185">Reference proteome</keyword>
<feature type="transmembrane region" description="Helical" evidence="8">
    <location>
        <begin position="1140"/>
        <end position="1162"/>
    </location>
</feature>
<evidence type="ECO:0000256" key="5">
    <source>
        <dbReference type="ARBA" id="ARBA00022729"/>
    </source>
</evidence>
<feature type="transmembrane region" description="Helical" evidence="8">
    <location>
        <begin position="1058"/>
        <end position="1078"/>
    </location>
</feature>
<accession>A0A9X0CWS6</accession>
<dbReference type="Pfam" id="PF02415">
    <property type="entry name" value="Chlam_PMP"/>
    <property type="match status" value="1"/>
</dbReference>
<dbReference type="GO" id="GO:0005576">
    <property type="term" value="C:extracellular region"/>
    <property type="evidence" value="ECO:0007669"/>
    <property type="project" value="UniProtKB-SubCell"/>
</dbReference>
<evidence type="ECO:0000313" key="10">
    <source>
        <dbReference type="Proteomes" id="UP001163046"/>
    </source>
</evidence>
<dbReference type="InterPro" id="IPR012334">
    <property type="entry name" value="Pectin_lyas_fold"/>
</dbReference>
<feature type="transmembrane region" description="Helical" evidence="8">
    <location>
        <begin position="1296"/>
        <end position="1318"/>
    </location>
</feature>
<dbReference type="PANTHER" id="PTHR11319:SF35">
    <property type="entry name" value="OUTER MEMBRANE PROTEIN PMPC-RELATED"/>
    <property type="match status" value="1"/>
</dbReference>
<organism evidence="9 10">
    <name type="scientific">Desmophyllum pertusum</name>
    <dbReference type="NCBI Taxonomy" id="174260"/>
    <lineage>
        <taxon>Eukaryota</taxon>
        <taxon>Metazoa</taxon>
        <taxon>Cnidaria</taxon>
        <taxon>Anthozoa</taxon>
        <taxon>Hexacorallia</taxon>
        <taxon>Scleractinia</taxon>
        <taxon>Caryophylliina</taxon>
        <taxon>Caryophylliidae</taxon>
        <taxon>Desmophyllum</taxon>
    </lineage>
</organism>
<gene>
    <name evidence="9" type="ORF">OS493_022954</name>
</gene>
<evidence type="ECO:0000256" key="4">
    <source>
        <dbReference type="ARBA" id="ARBA00022525"/>
    </source>
</evidence>
<dbReference type="InterPro" id="IPR011050">
    <property type="entry name" value="Pectin_lyase_fold/virulence"/>
</dbReference>
<evidence type="ECO:0008006" key="11">
    <source>
        <dbReference type="Google" id="ProtNLM"/>
    </source>
</evidence>
<keyword evidence="8" id="KW-1133">Transmembrane helix</keyword>
<dbReference type="SUPFAM" id="SSF51126">
    <property type="entry name" value="Pectin lyase-like"/>
    <property type="match status" value="3"/>
</dbReference>
<keyword evidence="8" id="KW-0812">Transmembrane</keyword>
<feature type="transmembrane region" description="Helical" evidence="8">
    <location>
        <begin position="1174"/>
        <end position="1194"/>
    </location>
</feature>
<feature type="transmembrane region" description="Helical" evidence="8">
    <location>
        <begin position="1264"/>
        <end position="1284"/>
    </location>
</feature>
<comment type="subcellular location">
    <subcellularLocation>
        <location evidence="1">Cell envelope</location>
    </subcellularLocation>
    <subcellularLocation>
        <location evidence="2">Cell outer membrane</location>
    </subcellularLocation>
    <subcellularLocation>
        <location evidence="3">Secreted</location>
    </subcellularLocation>
</comment>
<evidence type="ECO:0000313" key="9">
    <source>
        <dbReference type="EMBL" id="KAJ7378420.1"/>
    </source>
</evidence>
<dbReference type="EMBL" id="MU826366">
    <property type="protein sequence ID" value="KAJ7378420.1"/>
    <property type="molecule type" value="Genomic_DNA"/>
</dbReference>
<dbReference type="Gene3D" id="2.160.20.10">
    <property type="entry name" value="Single-stranded right-handed beta-helix, Pectin lyase-like"/>
    <property type="match status" value="1"/>
</dbReference>
<dbReference type="InterPro" id="IPR003368">
    <property type="entry name" value="POMP_repeat"/>
</dbReference>
<evidence type="ECO:0000256" key="7">
    <source>
        <dbReference type="ARBA" id="ARBA00023237"/>
    </source>
</evidence>
<evidence type="ECO:0000256" key="2">
    <source>
        <dbReference type="ARBA" id="ARBA00004442"/>
    </source>
</evidence>